<evidence type="ECO:0000256" key="4">
    <source>
        <dbReference type="ARBA" id="ARBA00022801"/>
    </source>
</evidence>
<dbReference type="STRING" id="1123308.GCA_000380085_00640"/>
<dbReference type="AlphaFoldDB" id="A0A239SUJ5"/>
<dbReference type="RefSeq" id="WP_018373210.1">
    <property type="nucleotide sequence ID" value="NZ_LT906439.1"/>
</dbReference>
<reference evidence="10 11" key="1">
    <citation type="submission" date="2017-06" db="EMBL/GenBank/DDBJ databases">
        <authorList>
            <consortium name="Pathogen Informatics"/>
        </authorList>
    </citation>
    <scope>NUCLEOTIDE SEQUENCE [LARGE SCALE GENOMIC DNA]</scope>
    <source>
        <strain evidence="10 11">NCTC13788</strain>
    </source>
</reference>
<evidence type="ECO:0000256" key="9">
    <source>
        <dbReference type="SAM" id="SignalP"/>
    </source>
</evidence>
<dbReference type="KEGG" id="smen:SAMEA4412692_1275"/>
<evidence type="ECO:0000256" key="3">
    <source>
        <dbReference type="ARBA" id="ARBA00022670"/>
    </source>
</evidence>
<evidence type="ECO:0000256" key="6">
    <source>
        <dbReference type="RuleBase" id="RU364089"/>
    </source>
</evidence>
<keyword evidence="9" id="KW-0732">Signal</keyword>
<comment type="catalytic activity">
    <reaction evidence="1">
        <text>an L-aminoacyl-L-amino acid + H2O = 2 an L-alpha-amino acid</text>
        <dbReference type="Rhea" id="RHEA:48940"/>
        <dbReference type="ChEBI" id="CHEBI:15377"/>
        <dbReference type="ChEBI" id="CHEBI:59869"/>
        <dbReference type="ChEBI" id="CHEBI:77460"/>
        <dbReference type="EC" id="3.4.13.19"/>
    </reaction>
</comment>
<evidence type="ECO:0000313" key="11">
    <source>
        <dbReference type="Proteomes" id="UP000215185"/>
    </source>
</evidence>
<keyword evidence="11" id="KW-1185">Reference proteome</keyword>
<dbReference type="Proteomes" id="UP000215185">
    <property type="component" value="Chromosome 1"/>
</dbReference>
<feature type="chain" id="PRO_5011306697" description="Dipeptidase" evidence="9">
    <location>
        <begin position="26"/>
        <end position="536"/>
    </location>
</feature>
<keyword evidence="4 6" id="KW-0378">Hydrolase</keyword>
<gene>
    <name evidence="10" type="primary">pepDA</name>
    <name evidence="10" type="ORF">SAMEA4412692_01275</name>
</gene>
<dbReference type="Pfam" id="PF03577">
    <property type="entry name" value="Peptidase_C69"/>
    <property type="match status" value="1"/>
</dbReference>
<feature type="signal peptide" evidence="9">
    <location>
        <begin position="1"/>
        <end position="25"/>
    </location>
</feature>
<dbReference type="GO" id="GO:0006508">
    <property type="term" value="P:proteolysis"/>
    <property type="evidence" value="ECO:0007669"/>
    <property type="project" value="UniProtKB-KW"/>
</dbReference>
<evidence type="ECO:0000313" key="10">
    <source>
        <dbReference type="EMBL" id="SNU88912.1"/>
    </source>
</evidence>
<dbReference type="EC" id="3.4.-.-" evidence="6"/>
<comment type="similarity">
    <text evidence="2 6">Belongs to the peptidase C69 family.</text>
</comment>
<dbReference type="GO" id="GO:0016805">
    <property type="term" value="F:dipeptidase activity"/>
    <property type="evidence" value="ECO:0007669"/>
    <property type="project" value="UniProtKB-KW"/>
</dbReference>
<sequence>MKSKKIALGLLGVLLSISFQTPVLACTGFIIGKDLTADGSTLYGRTEDLEPNHNKTFVVYEAKENKEGAKWVDKSNGFEYPLPAHSYKYTAVPDVTPEQGVYDEAGFNEHGVSISATVSASANDAILKRDPYVKDGLAESSMASVILPHVKTAKEGVELLAKIVTEKGSAEGNIVVLADKDGVWYMEILSGHEYVAIKFPDDKFAVFPNTFFLGHVDFSDTTNVIASSKVEALAKEAKTYKEVDGKFHIALSYNPDLSDANRSRVYSGIKSLDPDSKVTYEDENYELLQSTDKKLTLEDAMALQRNRFEGLDLKPLDQMELDGKGKPKSKDAVEGYAYPISNPNVMEAHIFQLKSDLPAELGGGVMWLAMGSPRNAPYLPYFGNISKTYKAYQETSTKYNPDSWYWTVSHINDMVSAHPDLFGTEVIDEMKKLESTWRNEQEVLNREIIGLSTEEAVKKADETSLERAEKTFNRLKEIEMDLEKRLPDQEKLASKTSAESEKSTTPKTQNNIGLYLGLIAIVAAGLGFLILRKKKA</sequence>
<dbReference type="PANTHER" id="PTHR12994:SF17">
    <property type="entry name" value="LD30995P"/>
    <property type="match status" value="1"/>
</dbReference>
<evidence type="ECO:0000256" key="2">
    <source>
        <dbReference type="ARBA" id="ARBA00007225"/>
    </source>
</evidence>
<keyword evidence="8" id="KW-0472">Membrane</keyword>
<feature type="region of interest" description="Disordered" evidence="7">
    <location>
        <begin position="486"/>
        <end position="507"/>
    </location>
</feature>
<dbReference type="GO" id="GO:0070004">
    <property type="term" value="F:cysteine-type exopeptidase activity"/>
    <property type="evidence" value="ECO:0007669"/>
    <property type="project" value="InterPro"/>
</dbReference>
<evidence type="ECO:0000256" key="1">
    <source>
        <dbReference type="ARBA" id="ARBA00001670"/>
    </source>
</evidence>
<keyword evidence="5 6" id="KW-0224">Dipeptidase</keyword>
<name>A0A239SUJ5_9STRE</name>
<dbReference type="eggNOG" id="COG4690">
    <property type="taxonomic scope" value="Bacteria"/>
</dbReference>
<proteinExistence type="inferred from homology"/>
<dbReference type="EMBL" id="LT906439">
    <property type="protein sequence ID" value="SNU88912.1"/>
    <property type="molecule type" value="Genomic_DNA"/>
</dbReference>
<feature type="compositionally biased region" description="Basic and acidic residues" evidence="7">
    <location>
        <begin position="486"/>
        <end position="504"/>
    </location>
</feature>
<keyword evidence="3 6" id="KW-0645">Protease</keyword>
<protein>
    <recommendedName>
        <fullName evidence="6">Dipeptidase</fullName>
        <ecNumber evidence="6">3.4.-.-</ecNumber>
    </recommendedName>
</protein>
<accession>A0A239SUJ5</accession>
<dbReference type="InterPro" id="IPR047804">
    <property type="entry name" value="C69_dipept_A-like"/>
</dbReference>
<dbReference type="InterPro" id="IPR005322">
    <property type="entry name" value="Peptidase_C69"/>
</dbReference>
<dbReference type="OrthoDB" id="9764088at2"/>
<evidence type="ECO:0000256" key="7">
    <source>
        <dbReference type="SAM" id="MobiDB-lite"/>
    </source>
</evidence>
<evidence type="ECO:0000256" key="8">
    <source>
        <dbReference type="SAM" id="Phobius"/>
    </source>
</evidence>
<dbReference type="NCBIfam" id="NF033678">
    <property type="entry name" value="C69_fam_dipept"/>
    <property type="match status" value="1"/>
</dbReference>
<dbReference type="Gene3D" id="3.60.60.10">
    <property type="entry name" value="Penicillin V Acylase, Chain A"/>
    <property type="match status" value="1"/>
</dbReference>
<dbReference type="PANTHER" id="PTHR12994">
    <property type="entry name" value="SECERNIN"/>
    <property type="match status" value="1"/>
</dbReference>
<feature type="transmembrane region" description="Helical" evidence="8">
    <location>
        <begin position="512"/>
        <end position="531"/>
    </location>
</feature>
<evidence type="ECO:0000256" key="5">
    <source>
        <dbReference type="ARBA" id="ARBA00022997"/>
    </source>
</evidence>
<keyword evidence="8" id="KW-0812">Transmembrane</keyword>
<keyword evidence="8" id="KW-1133">Transmembrane helix</keyword>
<organism evidence="10 11">
    <name type="scientific">Streptococcus merionis</name>
    <dbReference type="NCBI Taxonomy" id="400065"/>
    <lineage>
        <taxon>Bacteria</taxon>
        <taxon>Bacillati</taxon>
        <taxon>Bacillota</taxon>
        <taxon>Bacilli</taxon>
        <taxon>Lactobacillales</taxon>
        <taxon>Streptococcaceae</taxon>
        <taxon>Streptococcus</taxon>
    </lineage>
</organism>